<gene>
    <name evidence="3" type="ORF">NIES267_44010</name>
</gene>
<dbReference type="Proteomes" id="UP000218418">
    <property type="component" value="Chromosome"/>
</dbReference>
<keyword evidence="4" id="KW-1185">Reference proteome</keyword>
<dbReference type="NCBIfam" id="NF038301">
    <property type="entry name" value="EPS_HpsA"/>
    <property type="match status" value="1"/>
</dbReference>
<organism evidence="3 4">
    <name type="scientific">Calothrix parasitica NIES-267</name>
    <dbReference type="NCBI Taxonomy" id="1973488"/>
    <lineage>
        <taxon>Bacteria</taxon>
        <taxon>Bacillati</taxon>
        <taxon>Cyanobacteriota</taxon>
        <taxon>Cyanophyceae</taxon>
        <taxon>Nostocales</taxon>
        <taxon>Calotrichaceae</taxon>
        <taxon>Calothrix</taxon>
    </lineage>
</organism>
<proteinExistence type="predicted"/>
<accession>A0A1Z4LUL8</accession>
<keyword evidence="2" id="KW-0812">Transmembrane</keyword>
<dbReference type="EMBL" id="AP018227">
    <property type="protein sequence ID" value="BAY84903.1"/>
    <property type="molecule type" value="Genomic_DNA"/>
</dbReference>
<feature type="transmembrane region" description="Helical" evidence="2">
    <location>
        <begin position="51"/>
        <end position="72"/>
    </location>
</feature>
<evidence type="ECO:0000256" key="2">
    <source>
        <dbReference type="SAM" id="Phobius"/>
    </source>
</evidence>
<sequence length="1647" mass="184340">MSKKRKLVRVIKKFYQKFIRKSSSTVRKQSLWLLRNFRVTKRRQNSANSGFVLPTVAMVSLVVVLLTIAIMFRSFERSKNASNVRVNQAVLNAATPALDRARAKIDKLFIDPRLPRSTPNDFSLTEVISKNVSEFTFGDEMQLTLSYDVDGKGGIKDDEKLNTAWKYPVDTDNNGKYDSYTLYGIYFTNPPTSGGNPTRARSPLDARTPPMNEVQGGDKCDRGDKTSASLIGSQGWYESNGVLKRSLFVYTTTLPITDDKGLSNEYEIFRGNKGFAALEYQQDRERRPLTSNAVLYNDDLEIAPGGGIKLNGRIFTNSNLLTVKTKDGDIEFFLVSSPDSCYYNATNSKIVIGGNVANARIRDTTDKVSNNEVKVHLFKDSGVGNKPTIDEDNKSTNVAGGSDVAYNGEAYERRINLLVKAAKRKTDASLPSEVTDELKKITDADASLDKNTVKERLLKTYFRKRTRRVPYAEVPLNDMSKALGSYTEFNVLGTTSGESMRPKDNWVFPFNPANGTAHGGYANLPLKADGDKIKLPAQATDFPEPEGEEKFLGDRVLVGNNMPEMWWDASKNKFVSQEEAGQEINGKKWDEGDGTRKRYPQVRQLDDLGATGRNEFWEQSAAEYPTDKLDVVGGLRVITGAGIYLPNDYNPSSRSFTKTQETVWADNMPMGVTSEAEGLPDDKTPYLQMRAAVVYHFQNDTYKPGTSNPQTPIACVSSFYDPTNEDTAKNEERYKSKTLSWNTDSNGKSNNGIVYGPPNGLRSTYLRVLEYQASLKYPSGRLVNKQLKKALDKGTTGKLTLSEKSALDSGICALQIMDGTLSPVTGSSPIPHGAISEKAFLDARQIKAIDKPGDEKNYELDVELRQPLEIRTTVLDMNLLRTTKAGTTKYSTQEYLLPNSGIIYATRDDALPDLSDETVDISSTDFKLDPTRRPNGIMLIKGEDLSRVNEWRPEEKGLILVSDLPVYIKGDFNKHTEEEFLENLDSDWSNFYTRRKTFPEDKRLNKNFACRKDQFDGCNSGETWRPATVIADAITVLSKEFQEGFRKEGDYDVRDNWGYAALGYDYDGNGIIEDTKFVTLNEKVLKLDLDGDGNTTDTSITRLSEEVLGIDLDNDGNKTDTNIRITEQNIPGIVATRLNGLWDNNFVSSFPWKESGGERNPKTLGNTLIKSSYLNNFVTPIQRRQKFSQYVMEICPKKVVAACTPNDWVVGYDLNGDDDLNDTIDLEVKRKIGGIDTDVTVSYVEKDIKGNQLVQALADAQAAKVKPYKGGFRFYANRLRAGTTTFPAKEAEEQSLPRRVAFLRHGNDLTVKKGSTDLTKDKARKDVKENTLVLDPGDNTPVLIGVTDNRYLPVKYYPYSSTLTINEIDYDKFDNAAKNIPKEQNNSLWFKTKDNADEANYGYHFPLWIENKDALSATRTTDQPLLAPVLQIQIPFRGSPKDDKTTDSKYLTGTTDLKRKSNNTWLQAAVDTETNLIFAQGDTPGRPAESNGGLENFVRYLENWNGKDHTALGSFIQFRRSSYATAPWQGFTASYQSDETGYTSSTTGTIFGYPQGYRITVNNQSGKNLGRTPFYIQANRLWGFDVALLTQLPDLFSQRFTAPPNGEPSEFYREVSRDDKWVSTLLCAKDGSDKYVISEGQRPSQCE</sequence>
<evidence type="ECO:0000313" key="3">
    <source>
        <dbReference type="EMBL" id="BAY84903.1"/>
    </source>
</evidence>
<evidence type="ECO:0000256" key="1">
    <source>
        <dbReference type="SAM" id="MobiDB-lite"/>
    </source>
</evidence>
<evidence type="ECO:0000313" key="4">
    <source>
        <dbReference type="Proteomes" id="UP000218418"/>
    </source>
</evidence>
<protein>
    <submittedName>
        <fullName evidence="3">Uncharacterized protein</fullName>
    </submittedName>
</protein>
<reference evidence="3 4" key="1">
    <citation type="submission" date="2017-06" db="EMBL/GenBank/DDBJ databases">
        <title>Genome sequencing of cyanobaciteial culture collection at National Institute for Environmental Studies (NIES).</title>
        <authorList>
            <person name="Hirose Y."/>
            <person name="Shimura Y."/>
            <person name="Fujisawa T."/>
            <person name="Nakamura Y."/>
            <person name="Kawachi M."/>
        </authorList>
    </citation>
    <scope>NUCLEOTIDE SEQUENCE [LARGE SCALE GENOMIC DNA]</scope>
    <source>
        <strain evidence="3 4">NIES-267</strain>
    </source>
</reference>
<keyword evidence="2" id="KW-1133">Transmembrane helix</keyword>
<dbReference type="InterPro" id="IPR049774">
    <property type="entry name" value="EPS_HpsA-like"/>
</dbReference>
<keyword evidence="2" id="KW-0472">Membrane</keyword>
<feature type="region of interest" description="Disordered" evidence="1">
    <location>
        <begin position="193"/>
        <end position="224"/>
    </location>
</feature>
<name>A0A1Z4LUL8_9CYAN</name>
<dbReference type="OrthoDB" id="468482at2"/>